<dbReference type="AlphaFoldDB" id="A0AAD9IMT3"/>
<dbReference type="EMBL" id="JASFZW010000002">
    <property type="protein sequence ID" value="KAK2079580.1"/>
    <property type="molecule type" value="Genomic_DNA"/>
</dbReference>
<sequence length="548" mass="59822">MDHDQLVILAYVLAVVLLVAFFLYACVYSHILRRKNQSVEEFITARGQMSTFRITMGFYAAAVGAWAVVSPPSYSPYAGVIGCVMYAIATGLPIIMIAFAGGKIQEKVPHVLSLTDFVGWRYGYVAQSYVVVFVCFNMGIALLAEYTTVGSLFGSYLGVKSFPIIIVVGVLTMVYTAYGGLLVSILTDFIQGGLSIVLVAVLAIYVAARFRYPLPTPLTCDPEGFCLSGTNATGWGSIFSMPASLITSTVFSEAMWQRVWASESRRSLRRASFFAFAAVTLVVFFTGFLGLLGAWSGQLTFDTPTNLFIFTALPGSMDAAGQIANGIGVVTMLLTVTMNESAIDSMQNGLAAAISTHFLRGFRLRWTRLVVLLINVPVMVVATKGYSVLELFLLANILCSTTALPLLAGLIERLHPVYGGGAFIFSSIFTMFLTSVYGISFQWNDALSSAKNISNGMHYTFIGNNYDYRVFLMSIGCSIGMVMVTSAINYALQRWVLRSKPALMGFVAPATHEEAVKEEDSEPKDEWTKEKQVSALPMETEVEHKHVL</sequence>
<evidence type="ECO:0000313" key="10">
    <source>
        <dbReference type="Proteomes" id="UP001255856"/>
    </source>
</evidence>
<comment type="similarity">
    <text evidence="2">Belongs to the sodium:solute symporter (SSF) (TC 2.A.21) family.</text>
</comment>
<feature type="transmembrane region" description="Helical" evidence="8">
    <location>
        <begin position="392"/>
        <end position="411"/>
    </location>
</feature>
<organism evidence="9 10">
    <name type="scientific">Prototheca wickerhamii</name>
    <dbReference type="NCBI Taxonomy" id="3111"/>
    <lineage>
        <taxon>Eukaryota</taxon>
        <taxon>Viridiplantae</taxon>
        <taxon>Chlorophyta</taxon>
        <taxon>core chlorophytes</taxon>
        <taxon>Trebouxiophyceae</taxon>
        <taxon>Chlorellales</taxon>
        <taxon>Chlorellaceae</taxon>
        <taxon>Prototheca</taxon>
    </lineage>
</organism>
<evidence type="ECO:0000256" key="8">
    <source>
        <dbReference type="SAM" id="Phobius"/>
    </source>
</evidence>
<feature type="transmembrane region" description="Helical" evidence="8">
    <location>
        <begin position="418"/>
        <end position="439"/>
    </location>
</feature>
<feature type="transmembrane region" description="Helical" evidence="8">
    <location>
        <begin position="75"/>
        <end position="101"/>
    </location>
</feature>
<keyword evidence="6 8" id="KW-0472">Membrane</keyword>
<proteinExistence type="inferred from homology"/>
<feature type="transmembrane region" description="Helical" evidence="8">
    <location>
        <begin position="193"/>
        <end position="212"/>
    </location>
</feature>
<feature type="transmembrane region" description="Helical" evidence="8">
    <location>
        <begin position="470"/>
        <end position="492"/>
    </location>
</feature>
<accession>A0AAD9IMT3</accession>
<keyword evidence="5 8" id="KW-1133">Transmembrane helix</keyword>
<dbReference type="GO" id="GO:0015606">
    <property type="term" value="F:spermidine transmembrane transporter activity"/>
    <property type="evidence" value="ECO:0007669"/>
    <property type="project" value="TreeGrafter"/>
</dbReference>
<feature type="transmembrane region" description="Helical" evidence="8">
    <location>
        <begin position="232"/>
        <end position="252"/>
    </location>
</feature>
<feature type="transmembrane region" description="Helical" evidence="8">
    <location>
        <begin position="164"/>
        <end position="186"/>
    </location>
</feature>
<dbReference type="InterPro" id="IPR001734">
    <property type="entry name" value="Na/solute_symporter"/>
</dbReference>
<dbReference type="GO" id="GO:0005886">
    <property type="term" value="C:plasma membrane"/>
    <property type="evidence" value="ECO:0007669"/>
    <property type="project" value="TreeGrafter"/>
</dbReference>
<feature type="region of interest" description="Disordered" evidence="7">
    <location>
        <begin position="514"/>
        <end position="548"/>
    </location>
</feature>
<keyword evidence="4 8" id="KW-0812">Transmembrane</keyword>
<dbReference type="PROSITE" id="PS50283">
    <property type="entry name" value="NA_SOLUT_SYMP_3"/>
    <property type="match status" value="1"/>
</dbReference>
<dbReference type="PANTHER" id="PTHR48086:SF10">
    <property type="entry name" value="AGR155CP"/>
    <property type="match status" value="1"/>
</dbReference>
<name>A0AAD9IMT3_PROWI</name>
<dbReference type="Gene3D" id="1.20.1730.10">
    <property type="entry name" value="Sodium/glucose cotransporter"/>
    <property type="match status" value="1"/>
</dbReference>
<evidence type="ECO:0000256" key="6">
    <source>
        <dbReference type="ARBA" id="ARBA00023136"/>
    </source>
</evidence>
<keyword evidence="3" id="KW-0813">Transport</keyword>
<feature type="transmembrane region" description="Helical" evidence="8">
    <location>
        <begin position="122"/>
        <end position="144"/>
    </location>
</feature>
<evidence type="ECO:0000256" key="5">
    <source>
        <dbReference type="ARBA" id="ARBA00022989"/>
    </source>
</evidence>
<comment type="caution">
    <text evidence="9">The sequence shown here is derived from an EMBL/GenBank/DDBJ whole genome shotgun (WGS) entry which is preliminary data.</text>
</comment>
<feature type="transmembrane region" description="Helical" evidence="8">
    <location>
        <begin position="52"/>
        <end position="69"/>
    </location>
</feature>
<feature type="transmembrane region" description="Helical" evidence="8">
    <location>
        <begin position="273"/>
        <end position="295"/>
    </location>
</feature>
<evidence type="ECO:0000256" key="3">
    <source>
        <dbReference type="ARBA" id="ARBA00022448"/>
    </source>
</evidence>
<feature type="transmembrane region" description="Helical" evidence="8">
    <location>
        <begin position="369"/>
        <end position="386"/>
    </location>
</feature>
<feature type="transmembrane region" description="Helical" evidence="8">
    <location>
        <begin position="6"/>
        <end position="31"/>
    </location>
</feature>
<evidence type="ECO:0000256" key="1">
    <source>
        <dbReference type="ARBA" id="ARBA00004141"/>
    </source>
</evidence>
<comment type="subcellular location">
    <subcellularLocation>
        <location evidence="1">Membrane</location>
        <topology evidence="1">Multi-pass membrane protein</topology>
    </subcellularLocation>
</comment>
<protein>
    <submittedName>
        <fullName evidence="9">Uncharacterized protein</fullName>
    </submittedName>
</protein>
<gene>
    <name evidence="9" type="ORF">QBZ16_001975</name>
</gene>
<evidence type="ECO:0000256" key="4">
    <source>
        <dbReference type="ARBA" id="ARBA00022692"/>
    </source>
</evidence>
<reference evidence="9" key="1">
    <citation type="submission" date="2021-01" db="EMBL/GenBank/DDBJ databases">
        <authorList>
            <person name="Eckstrom K.M.E."/>
        </authorList>
    </citation>
    <scope>NUCLEOTIDE SEQUENCE</scope>
    <source>
        <strain evidence="9">UVCC 0001</strain>
    </source>
</reference>
<dbReference type="InterPro" id="IPR038377">
    <property type="entry name" value="Na/Glc_symporter_sf"/>
</dbReference>
<evidence type="ECO:0000313" key="9">
    <source>
        <dbReference type="EMBL" id="KAK2079580.1"/>
    </source>
</evidence>
<keyword evidence="10" id="KW-1185">Reference proteome</keyword>
<dbReference type="InterPro" id="IPR050277">
    <property type="entry name" value="Sodium:Solute_Symporter"/>
</dbReference>
<dbReference type="PANTHER" id="PTHR48086">
    <property type="entry name" value="SODIUM/PROLINE SYMPORTER-RELATED"/>
    <property type="match status" value="1"/>
</dbReference>
<feature type="transmembrane region" description="Helical" evidence="8">
    <location>
        <begin position="307"/>
        <end position="336"/>
    </location>
</feature>
<evidence type="ECO:0000256" key="7">
    <source>
        <dbReference type="SAM" id="MobiDB-lite"/>
    </source>
</evidence>
<evidence type="ECO:0000256" key="2">
    <source>
        <dbReference type="ARBA" id="ARBA00006434"/>
    </source>
</evidence>
<dbReference type="Proteomes" id="UP001255856">
    <property type="component" value="Unassembled WGS sequence"/>
</dbReference>